<dbReference type="Proteomes" id="UP000237000">
    <property type="component" value="Unassembled WGS sequence"/>
</dbReference>
<dbReference type="InterPro" id="IPR036444">
    <property type="entry name" value="PLipase_A2_dom_sf"/>
</dbReference>
<organism evidence="4 5">
    <name type="scientific">Trema orientale</name>
    <name type="common">Charcoal tree</name>
    <name type="synonym">Celtis orientalis</name>
    <dbReference type="NCBI Taxonomy" id="63057"/>
    <lineage>
        <taxon>Eukaryota</taxon>
        <taxon>Viridiplantae</taxon>
        <taxon>Streptophyta</taxon>
        <taxon>Embryophyta</taxon>
        <taxon>Tracheophyta</taxon>
        <taxon>Spermatophyta</taxon>
        <taxon>Magnoliopsida</taxon>
        <taxon>eudicotyledons</taxon>
        <taxon>Gunneridae</taxon>
        <taxon>Pentapetalae</taxon>
        <taxon>rosids</taxon>
        <taxon>fabids</taxon>
        <taxon>Rosales</taxon>
        <taxon>Cannabaceae</taxon>
        <taxon>Trema</taxon>
    </lineage>
</organism>
<keyword evidence="3" id="KW-0732">Signal</keyword>
<evidence type="ECO:0000313" key="5">
    <source>
        <dbReference type="Proteomes" id="UP000237000"/>
    </source>
</evidence>
<dbReference type="AlphaFoldDB" id="A0A2P5EKF6"/>
<feature type="chain" id="PRO_5015182617" evidence="3">
    <location>
        <begin position="29"/>
        <end position="217"/>
    </location>
</feature>
<comment type="caution">
    <text evidence="4">The sequence shown here is derived from an EMBL/GenBank/DDBJ whole genome shotgun (WGS) entry which is preliminary data.</text>
</comment>
<keyword evidence="5" id="KW-1185">Reference proteome</keyword>
<dbReference type="GO" id="GO:0006644">
    <property type="term" value="P:phospholipid metabolic process"/>
    <property type="evidence" value="ECO:0007669"/>
    <property type="project" value="InterPro"/>
</dbReference>
<gene>
    <name evidence="4" type="ORF">TorRG33x02_181870</name>
</gene>
<accession>A0A2P5EKF6</accession>
<sequence>MIRNNYLLNFFFLVFFLFSLNCFSPVDAYNTDLVNAFKTGLNDRSIVRKALNSINDLNLGCVLNIDVLNALHVKNIIDTLDINLDALKTIGGSKFLGVQRNTCSRTCRSDCSGIYMYINFHFNVAQFGKMDTGCPLEKACDGLDVCCMVHDACVGENGYLSEYCNQNLLNCMTDLKKSGGQYHTFEGNKCDVNKVICDISFIIKIAVPAGQSLPDKH</sequence>
<dbReference type="GO" id="GO:0050482">
    <property type="term" value="P:arachidonate secretion"/>
    <property type="evidence" value="ECO:0007669"/>
    <property type="project" value="InterPro"/>
</dbReference>
<dbReference type="OrthoDB" id="1932081at2759"/>
<keyword evidence="2" id="KW-0964">Secreted</keyword>
<evidence type="ECO:0000256" key="1">
    <source>
        <dbReference type="ARBA" id="ARBA00004613"/>
    </source>
</evidence>
<reference evidence="5" key="1">
    <citation type="submission" date="2016-06" db="EMBL/GenBank/DDBJ databases">
        <title>Parallel loss of symbiosis genes in relatives of nitrogen-fixing non-legume Parasponia.</title>
        <authorList>
            <person name="Van Velzen R."/>
            <person name="Holmer R."/>
            <person name="Bu F."/>
            <person name="Rutten L."/>
            <person name="Van Zeijl A."/>
            <person name="Liu W."/>
            <person name="Santuari L."/>
            <person name="Cao Q."/>
            <person name="Sharma T."/>
            <person name="Shen D."/>
            <person name="Roswanjaya Y."/>
            <person name="Wardhani T."/>
            <person name="Kalhor M.S."/>
            <person name="Jansen J."/>
            <person name="Van den Hoogen J."/>
            <person name="Gungor B."/>
            <person name="Hartog M."/>
            <person name="Hontelez J."/>
            <person name="Verver J."/>
            <person name="Yang W.-C."/>
            <person name="Schijlen E."/>
            <person name="Repin R."/>
            <person name="Schilthuizen M."/>
            <person name="Schranz E."/>
            <person name="Heidstra R."/>
            <person name="Miyata K."/>
            <person name="Fedorova E."/>
            <person name="Kohlen W."/>
            <person name="Bisseling T."/>
            <person name="Smit S."/>
            <person name="Geurts R."/>
        </authorList>
    </citation>
    <scope>NUCLEOTIDE SEQUENCE [LARGE SCALE GENOMIC DNA]</scope>
    <source>
        <strain evidence="5">cv. RG33-2</strain>
    </source>
</reference>
<dbReference type="FunCoup" id="A0A2P5EKF6">
    <property type="interactions" value="226"/>
</dbReference>
<protein>
    <submittedName>
        <fullName evidence="4">Phospholipase A</fullName>
    </submittedName>
</protein>
<dbReference type="SUPFAM" id="SSF48619">
    <property type="entry name" value="Phospholipase A2, PLA2"/>
    <property type="match status" value="1"/>
</dbReference>
<dbReference type="EMBL" id="JXTC01000138">
    <property type="protein sequence ID" value="PON85982.1"/>
    <property type="molecule type" value="Genomic_DNA"/>
</dbReference>
<name>A0A2P5EKF6_TREOI</name>
<dbReference type="GO" id="GO:0004623">
    <property type="term" value="F:phospholipase A2 activity"/>
    <property type="evidence" value="ECO:0007669"/>
    <property type="project" value="InterPro"/>
</dbReference>
<comment type="subcellular location">
    <subcellularLocation>
        <location evidence="1">Secreted</location>
    </subcellularLocation>
</comment>
<evidence type="ECO:0000313" key="4">
    <source>
        <dbReference type="EMBL" id="PON85982.1"/>
    </source>
</evidence>
<evidence type="ECO:0000256" key="3">
    <source>
        <dbReference type="SAM" id="SignalP"/>
    </source>
</evidence>
<dbReference type="Gene3D" id="1.20.90.10">
    <property type="entry name" value="Phospholipase A2 domain"/>
    <property type="match status" value="1"/>
</dbReference>
<dbReference type="GO" id="GO:0005576">
    <property type="term" value="C:extracellular region"/>
    <property type="evidence" value="ECO:0007669"/>
    <property type="project" value="UniProtKB-SubCell"/>
</dbReference>
<dbReference type="InterPro" id="IPR033113">
    <property type="entry name" value="PLA2_histidine"/>
</dbReference>
<proteinExistence type="predicted"/>
<dbReference type="InParanoid" id="A0A2P5EKF6"/>
<dbReference type="STRING" id="63057.A0A2P5EKF6"/>
<dbReference type="PROSITE" id="PS00118">
    <property type="entry name" value="PA2_HIS"/>
    <property type="match status" value="1"/>
</dbReference>
<feature type="signal peptide" evidence="3">
    <location>
        <begin position="1"/>
        <end position="28"/>
    </location>
</feature>
<evidence type="ECO:0000256" key="2">
    <source>
        <dbReference type="ARBA" id="ARBA00022525"/>
    </source>
</evidence>